<dbReference type="PANTHER" id="PTHR30469:SF33">
    <property type="entry name" value="SLR1207 PROTEIN"/>
    <property type="match status" value="1"/>
</dbReference>
<proteinExistence type="inferred from homology"/>
<dbReference type="InterPro" id="IPR006143">
    <property type="entry name" value="RND_pump_MFP"/>
</dbReference>
<accession>A0A2T3KBT6</accession>
<comment type="caution">
    <text evidence="3">The sequence shown here is derived from an EMBL/GenBank/DDBJ whole genome shotgun (WGS) entry which is preliminary data.</text>
</comment>
<dbReference type="NCBIfam" id="TIGR01730">
    <property type="entry name" value="RND_mfp"/>
    <property type="match status" value="1"/>
</dbReference>
<dbReference type="Proteomes" id="UP000241426">
    <property type="component" value="Unassembled WGS sequence"/>
</dbReference>
<name>A0A0B7JIB2_9GAMM</name>
<evidence type="ECO:0000313" key="3">
    <source>
        <dbReference type="EMBL" id="PSU92076.1"/>
    </source>
</evidence>
<dbReference type="GO" id="GO:0015562">
    <property type="term" value="F:efflux transmembrane transporter activity"/>
    <property type="evidence" value="ECO:0007669"/>
    <property type="project" value="TreeGrafter"/>
</dbReference>
<dbReference type="GO" id="GO:1990281">
    <property type="term" value="C:efflux pump complex"/>
    <property type="evidence" value="ECO:0007669"/>
    <property type="project" value="TreeGrafter"/>
</dbReference>
<dbReference type="RefSeq" id="WP_036791985.1">
    <property type="nucleotide sequence ID" value="NZ_LN794353.1"/>
</dbReference>
<dbReference type="Gene3D" id="2.40.50.100">
    <property type="match status" value="1"/>
</dbReference>
<dbReference type="eggNOG" id="COG0845">
    <property type="taxonomic scope" value="Bacteria"/>
</dbReference>
<dbReference type="SUPFAM" id="SSF111369">
    <property type="entry name" value="HlyD-like secretion proteins"/>
    <property type="match status" value="1"/>
</dbReference>
<dbReference type="AlphaFoldDB" id="A0A0B7JIB2"/>
<dbReference type="InterPro" id="IPR058625">
    <property type="entry name" value="MdtA-like_BSH"/>
</dbReference>
<sequence length="380" mass="40944">MKKRWLTAAALASISLGGIYYATTHSPPEHSFTTLTAKQATIKKQAVAVGEIMPAQVVKVKSQITGIIDDIYVRVGEHVTAHSPLVKLRPNPTPQDLTAAHANLLKSQAELERAKKSLQNYQRLVAQKIIPSNFDQYIESKAKLKSALADVEQKQQDMDLKSRGESTAGNVKLTSIISAPITGTVIDIKVDVGEPIISTESNQAATEIMTMANMSNIVFKGAVSEHDAAQLSEGMPVTLTLSPYPETKIEGILTKVAVQSEKLNADSNTNSNQAQQSFDNGFAVEVSQIKFPKGMTLRSGFSATAEITLTKADNVITLPERALHFDGDTAQVLIPDDSEQGYHYQAVTLGLSDGINVEIKKGIDTKQSLIDASTVGDTND</sequence>
<accession>A0A0B7JIB2</accession>
<protein>
    <submittedName>
        <fullName evidence="3">Efflux RND transporter periplasmic adaptor subunit</fullName>
    </submittedName>
</protein>
<comment type="similarity">
    <text evidence="1">Belongs to the membrane fusion protein (MFP) (TC 8.A.1) family.</text>
</comment>
<organism evidence="3 4">
    <name type="scientific">Photobacterium kishitanii</name>
    <dbReference type="NCBI Taxonomy" id="318456"/>
    <lineage>
        <taxon>Bacteria</taxon>
        <taxon>Pseudomonadati</taxon>
        <taxon>Pseudomonadota</taxon>
        <taxon>Gammaproteobacteria</taxon>
        <taxon>Vibrionales</taxon>
        <taxon>Vibrionaceae</taxon>
        <taxon>Photobacterium</taxon>
    </lineage>
</organism>
<dbReference type="GeneID" id="29945513"/>
<evidence type="ECO:0000313" key="4">
    <source>
        <dbReference type="Proteomes" id="UP000241426"/>
    </source>
</evidence>
<reference evidence="3 4" key="1">
    <citation type="submission" date="2018-01" db="EMBL/GenBank/DDBJ databases">
        <title>Whole genome sequencing of Histamine producing bacteria.</title>
        <authorList>
            <person name="Butler K."/>
        </authorList>
    </citation>
    <scope>NUCLEOTIDE SEQUENCE [LARGE SCALE GENOMIC DNA]</scope>
    <source>
        <strain evidence="3 4">FS-7.2</strain>
    </source>
</reference>
<evidence type="ECO:0000256" key="1">
    <source>
        <dbReference type="ARBA" id="ARBA00009477"/>
    </source>
</evidence>
<evidence type="ECO:0000259" key="2">
    <source>
        <dbReference type="Pfam" id="PF25917"/>
    </source>
</evidence>
<gene>
    <name evidence="3" type="ORF">C9J27_22730</name>
</gene>
<dbReference type="Gene3D" id="2.40.420.20">
    <property type="match status" value="1"/>
</dbReference>
<dbReference type="Pfam" id="PF25917">
    <property type="entry name" value="BSH_RND"/>
    <property type="match status" value="1"/>
</dbReference>
<dbReference type="Gene3D" id="1.10.287.470">
    <property type="entry name" value="Helix hairpin bin"/>
    <property type="match status" value="1"/>
</dbReference>
<dbReference type="Gene3D" id="2.40.30.170">
    <property type="match status" value="1"/>
</dbReference>
<dbReference type="PANTHER" id="PTHR30469">
    <property type="entry name" value="MULTIDRUG RESISTANCE PROTEIN MDTA"/>
    <property type="match status" value="1"/>
</dbReference>
<dbReference type="EMBL" id="PYNF01000035">
    <property type="protein sequence ID" value="PSU92076.1"/>
    <property type="molecule type" value="Genomic_DNA"/>
</dbReference>
<feature type="domain" description="Multidrug resistance protein MdtA-like barrel-sandwich hybrid" evidence="2">
    <location>
        <begin position="57"/>
        <end position="206"/>
    </location>
</feature>